<sequence>MSQKYDPTQYTYNKNLYSQNNFIKQQTQERLSENIAAKKTNVVQINLPISLNQQDDKNINCQKNNNESSAKDNNNKQKDINNDEIKQIEKSDKSPINSKKSSQQIYDLDCEPIALPKQYQNQNQNIVLNQNQNQSQIYQNHNKDQIIQTYKNTSYPSKNDKYSTQTYKGYQQSQQPYTGSYQKQSYTKKTNVGASYQLDKSITQSEIIQNNQINNSQVNPQQKISQNNEDIGQINQVKQDNKQKTYQGYQKQQQSLQQIIYGNGIPFQNDNGSQGNYLNNGQIPLNQDRDSYNNHSQYVNTNKHLNNKNDNQIYQDFKNQNQNVVIQQFKQDREKCDGNKNQDQNQKQQSNSKSKSSQKSRKISGLKTLEIGQKVCDENNDKMVLNQDNSPFFKEFLSPQNNTNYLGDINQFNQTSLTQSKSQQLTTSQKKKIVPKSARVGAIVNNMSNVLVKNIDYVFENESSYINNYSSMFTSPIRQNLGNILQGFSQIKSPDPGNEEQQKKYVLNKQKLEEQLMQLAQENSELKQKLDSTLNLESVRSLKSAQIYNILQGLEEKDNEEVQSQEENTQKQESKQNNEVKLQEYQEKPLELENLQTDRSHTQGEVEKTIVQNQQDETEKKQQKLFDEGNNIQEAQNNTIKMSLSQIESSDIIQQLKEQINTLDKKLKSANEEINQLKEVKQEKKQEFKDTDKNDDLQKQQIIQLKEQLEQNEKNHQQQMQEIKGNYEVILEQEKDNNEKQIKQLKQLLEEAQNQNQLSQSVVKENQNHKEKMQKLNEQNSQLEEQNENLKMEKQEIQMREQKLQREINNLKQQQDLENQQIQKEREEFKEQISKLQLEIAQKRKKISTQIIEQEQQQIQQNGGSDKKSVNEIDQTLESKLEKIQYDFSQKLEHYLNNLGLKKKYGKKIVELENELMQIKNKQLINQEQTNLVQKLELENKLLKEKLENIEISQVENQESLEQNQIQNELKEEIRILKQKQEKLEVQLQQEKNDREAENTEFEDQQKENQSQIQYLKKSIKKKDTEIQILKDTLEKNQIDFENLSNSQIFQNKSTKFEIDQSMKSSFSGRSKQEIRAMYRKISSQSGMTAALMSSKRDYNTLGDMVKNSDNYTNDEVNQSLIKEFTDRQLSNSQIFTDSQKIKGSISRKSTSSRRSKKQIREEYAKLKKMGQNTASMMSLKQDFSSISALLGDNSEYDKNQIESVKEDIIRESESFSQDENQIQNKLQQGKSKSENIDLQE</sequence>
<dbReference type="AlphaFoldDB" id="A0A0V0R3P2"/>
<feature type="region of interest" description="Disordered" evidence="2">
    <location>
        <begin position="333"/>
        <end position="364"/>
    </location>
</feature>
<feature type="region of interest" description="Disordered" evidence="2">
    <location>
        <begin position="56"/>
        <end position="80"/>
    </location>
</feature>
<feature type="coiled-coil region" evidence="1">
    <location>
        <begin position="653"/>
        <end position="858"/>
    </location>
</feature>
<keyword evidence="1" id="KW-0175">Coiled coil</keyword>
<name>A0A0V0R3P2_PSEPJ</name>
<feature type="compositionally biased region" description="Basic and acidic residues" evidence="2">
    <location>
        <begin position="568"/>
        <end position="579"/>
    </location>
</feature>
<proteinExistence type="predicted"/>
<accession>A0A0V0R3P2</accession>
<feature type="region of interest" description="Disordered" evidence="2">
    <location>
        <begin position="988"/>
        <end position="1010"/>
    </location>
</feature>
<evidence type="ECO:0000313" key="3">
    <source>
        <dbReference type="EMBL" id="KRX09099.1"/>
    </source>
</evidence>
<reference evidence="3 4" key="1">
    <citation type="journal article" date="2015" name="Sci. Rep.">
        <title>Genome of the facultative scuticociliatosis pathogen Pseudocohnilembus persalinus provides insight into its virulence through horizontal gene transfer.</title>
        <authorList>
            <person name="Xiong J."/>
            <person name="Wang G."/>
            <person name="Cheng J."/>
            <person name="Tian M."/>
            <person name="Pan X."/>
            <person name="Warren A."/>
            <person name="Jiang C."/>
            <person name="Yuan D."/>
            <person name="Miao W."/>
        </authorList>
    </citation>
    <scope>NUCLEOTIDE SEQUENCE [LARGE SCALE GENOMIC DNA]</scope>
    <source>
        <strain evidence="3">36N120E</strain>
    </source>
</reference>
<evidence type="ECO:0000313" key="4">
    <source>
        <dbReference type="Proteomes" id="UP000054937"/>
    </source>
</evidence>
<feature type="compositionally biased region" description="Low complexity" evidence="2">
    <location>
        <begin position="341"/>
        <end position="355"/>
    </location>
</feature>
<comment type="caution">
    <text evidence="3">The sequence shown here is derived from an EMBL/GenBank/DDBJ whole genome shotgun (WGS) entry which is preliminary data.</text>
</comment>
<dbReference type="InParanoid" id="A0A0V0R3P2"/>
<protein>
    <submittedName>
        <fullName evidence="3">Uncharacterized protein</fullName>
    </submittedName>
</protein>
<keyword evidence="4" id="KW-1185">Reference proteome</keyword>
<feature type="region of interest" description="Disordered" evidence="2">
    <location>
        <begin position="558"/>
        <end position="579"/>
    </location>
</feature>
<evidence type="ECO:0000256" key="2">
    <source>
        <dbReference type="SAM" id="MobiDB-lite"/>
    </source>
</evidence>
<organism evidence="3 4">
    <name type="scientific">Pseudocohnilembus persalinus</name>
    <name type="common">Ciliate</name>
    <dbReference type="NCBI Taxonomy" id="266149"/>
    <lineage>
        <taxon>Eukaryota</taxon>
        <taxon>Sar</taxon>
        <taxon>Alveolata</taxon>
        <taxon>Ciliophora</taxon>
        <taxon>Intramacronucleata</taxon>
        <taxon>Oligohymenophorea</taxon>
        <taxon>Scuticociliatia</taxon>
        <taxon>Philasterida</taxon>
        <taxon>Pseudocohnilembidae</taxon>
        <taxon>Pseudocohnilembus</taxon>
    </lineage>
</organism>
<feature type="region of interest" description="Disordered" evidence="2">
    <location>
        <begin position="270"/>
        <end position="297"/>
    </location>
</feature>
<feature type="region of interest" description="Disordered" evidence="2">
    <location>
        <begin position="1214"/>
        <end position="1241"/>
    </location>
</feature>
<dbReference type="EMBL" id="LDAU01000054">
    <property type="protein sequence ID" value="KRX09099.1"/>
    <property type="molecule type" value="Genomic_DNA"/>
</dbReference>
<dbReference type="Proteomes" id="UP000054937">
    <property type="component" value="Unassembled WGS sequence"/>
</dbReference>
<feature type="compositionally biased region" description="Basic and acidic residues" evidence="2">
    <location>
        <begin position="69"/>
        <end position="80"/>
    </location>
</feature>
<feature type="compositionally biased region" description="Polar residues" evidence="2">
    <location>
        <begin position="270"/>
        <end position="285"/>
    </location>
</feature>
<gene>
    <name evidence="3" type="ORF">PPERSA_08815</name>
</gene>
<feature type="compositionally biased region" description="Basic and acidic residues" evidence="2">
    <location>
        <begin position="988"/>
        <end position="998"/>
    </location>
</feature>
<evidence type="ECO:0000256" key="1">
    <source>
        <dbReference type="SAM" id="Coils"/>
    </source>
</evidence>
<feature type="compositionally biased region" description="Polar residues" evidence="2">
    <location>
        <begin position="1215"/>
        <end position="1231"/>
    </location>
</feature>
<feature type="compositionally biased region" description="Basic and acidic residues" evidence="2">
    <location>
        <begin position="1232"/>
        <end position="1241"/>
    </location>
</feature>